<sequence>MSRHPGYRRHVVVPASVTATYFESLTPQENASLRMQVATAYGALVIRAPVARGDEVLVILTMRGVDKAAIELVFQVGGGGIGVTRSAAKAAAIRDAGAAHVIVTSEVDLVEQFIAKGLNYYGYSLYEVGTDAAALDPLRAFVVKGVTAGAFKPRVGKVFPFEEMVEVHRYLEAGSMDGSVVVRVS</sequence>
<comment type="caution">
    <text evidence="1">The sequence shown here is derived from an EMBL/GenBank/DDBJ whole genome shotgun (WGS) entry which is preliminary data.</text>
</comment>
<reference evidence="1" key="1">
    <citation type="submission" date="2019-11" db="EMBL/GenBank/DDBJ databases">
        <title>Nori genome reveals adaptations in red seaweeds to the harsh intertidal environment.</title>
        <authorList>
            <person name="Wang D."/>
            <person name="Mao Y."/>
        </authorList>
    </citation>
    <scope>NUCLEOTIDE SEQUENCE</scope>
    <source>
        <tissue evidence="1">Gametophyte</tissue>
    </source>
</reference>
<dbReference type="EMBL" id="CM020618">
    <property type="protein sequence ID" value="KAK1858840.1"/>
    <property type="molecule type" value="Genomic_DNA"/>
</dbReference>
<dbReference type="Proteomes" id="UP000798662">
    <property type="component" value="Chromosome 1"/>
</dbReference>
<evidence type="ECO:0000313" key="2">
    <source>
        <dbReference type="Proteomes" id="UP000798662"/>
    </source>
</evidence>
<keyword evidence="2" id="KW-1185">Reference proteome</keyword>
<evidence type="ECO:0000313" key="1">
    <source>
        <dbReference type="EMBL" id="KAK1858840.1"/>
    </source>
</evidence>
<proteinExistence type="predicted"/>
<accession>A0ACC3BLK3</accession>
<gene>
    <name evidence="1" type="ORF">I4F81_001440</name>
</gene>
<name>A0ACC3BLK3_PYRYE</name>
<organism evidence="1 2">
    <name type="scientific">Pyropia yezoensis</name>
    <name type="common">Susabi-nori</name>
    <name type="synonym">Porphyra yezoensis</name>
    <dbReference type="NCBI Taxonomy" id="2788"/>
    <lineage>
        <taxon>Eukaryota</taxon>
        <taxon>Rhodophyta</taxon>
        <taxon>Bangiophyceae</taxon>
        <taxon>Bangiales</taxon>
        <taxon>Bangiaceae</taxon>
        <taxon>Pyropia</taxon>
    </lineage>
</organism>
<protein>
    <submittedName>
        <fullName evidence="1">Uncharacterized protein</fullName>
    </submittedName>
</protein>